<feature type="compositionally biased region" description="Basic and acidic residues" evidence="1">
    <location>
        <begin position="148"/>
        <end position="162"/>
    </location>
</feature>
<evidence type="ECO:0000313" key="2">
    <source>
        <dbReference type="EMBL" id="VFK12647.1"/>
    </source>
</evidence>
<name>A0A450W6G4_9GAMM</name>
<dbReference type="EMBL" id="CAADFM010000074">
    <property type="protein sequence ID" value="VFK12647.1"/>
    <property type="molecule type" value="Genomic_DNA"/>
</dbReference>
<dbReference type="AlphaFoldDB" id="A0A450W6G4"/>
<reference evidence="2" key="1">
    <citation type="submission" date="2019-02" db="EMBL/GenBank/DDBJ databases">
        <authorList>
            <person name="Gruber-Vodicka R. H."/>
            <person name="Seah K. B. B."/>
        </authorList>
    </citation>
    <scope>NUCLEOTIDE SEQUENCE</scope>
    <source>
        <strain evidence="2">BECK_S312</strain>
        <strain evidence="3">BECK_S426</strain>
    </source>
</reference>
<evidence type="ECO:0000313" key="3">
    <source>
        <dbReference type="EMBL" id="VFK29000.1"/>
    </source>
</evidence>
<gene>
    <name evidence="2" type="ORF">BECKLPF1236A_GA0070988_100743</name>
    <name evidence="3" type="ORF">BECKLPF1236C_GA0070990_1007814</name>
</gene>
<accession>A0A450W6G4</accession>
<evidence type="ECO:0000256" key="1">
    <source>
        <dbReference type="SAM" id="MobiDB-lite"/>
    </source>
</evidence>
<proteinExistence type="predicted"/>
<organism evidence="2">
    <name type="scientific">Candidatus Kentrum sp. LPFa</name>
    <dbReference type="NCBI Taxonomy" id="2126335"/>
    <lineage>
        <taxon>Bacteria</taxon>
        <taxon>Pseudomonadati</taxon>
        <taxon>Pseudomonadota</taxon>
        <taxon>Gammaproteobacteria</taxon>
        <taxon>Candidatus Kentrum</taxon>
    </lineage>
</organism>
<sequence length="162" mass="18125">MDKSGIAKNIAHHSDKPKCTRIANSIINTVGVFSGCQYPLFPKNGKMLRNITLRGSYLIDNIMHTDFAGAQRAEDSKTQRMGNCLHGAGRLLYFILFDHKRLDSGIIHTKESCMEIRRVVSISILENYTIMISVTDTPKAQPGKSGTKKVDEIPRSLDSRIF</sequence>
<dbReference type="EMBL" id="CAADFP010000078">
    <property type="protein sequence ID" value="VFK29000.1"/>
    <property type="molecule type" value="Genomic_DNA"/>
</dbReference>
<feature type="region of interest" description="Disordered" evidence="1">
    <location>
        <begin position="138"/>
        <end position="162"/>
    </location>
</feature>
<protein>
    <submittedName>
        <fullName evidence="2">Uncharacterized protein</fullName>
    </submittedName>
</protein>